<dbReference type="Pfam" id="PF17766">
    <property type="entry name" value="fn3_6"/>
    <property type="match status" value="1"/>
</dbReference>
<dbReference type="Pfam" id="PF02225">
    <property type="entry name" value="PA"/>
    <property type="match status" value="1"/>
</dbReference>
<keyword evidence="5 11" id="KW-0732">Signal</keyword>
<keyword evidence="3" id="KW-0964">Secreted</keyword>
<feature type="active site" description="Charge relay system" evidence="9 10">
    <location>
        <position position="154"/>
    </location>
</feature>
<dbReference type="InterPro" id="IPR041469">
    <property type="entry name" value="Subtilisin-like_FN3"/>
</dbReference>
<evidence type="ECO:0000259" key="12">
    <source>
        <dbReference type="Pfam" id="PF00082"/>
    </source>
</evidence>
<dbReference type="Gene3D" id="3.40.50.200">
    <property type="entry name" value="Peptidase S8/S53 domain"/>
    <property type="match status" value="1"/>
</dbReference>
<evidence type="ECO:0000313" key="17">
    <source>
        <dbReference type="Proteomes" id="UP001642360"/>
    </source>
</evidence>
<dbReference type="PRINTS" id="PR00723">
    <property type="entry name" value="SUBTILISIN"/>
</dbReference>
<organism evidence="16 17">
    <name type="scientific">Ilex paraguariensis</name>
    <name type="common">yerba mate</name>
    <dbReference type="NCBI Taxonomy" id="185542"/>
    <lineage>
        <taxon>Eukaryota</taxon>
        <taxon>Viridiplantae</taxon>
        <taxon>Streptophyta</taxon>
        <taxon>Embryophyta</taxon>
        <taxon>Tracheophyta</taxon>
        <taxon>Spermatophyta</taxon>
        <taxon>Magnoliopsida</taxon>
        <taxon>eudicotyledons</taxon>
        <taxon>Gunneridae</taxon>
        <taxon>Pentapetalae</taxon>
        <taxon>asterids</taxon>
        <taxon>campanulids</taxon>
        <taxon>Aquifoliales</taxon>
        <taxon>Aquifoliaceae</taxon>
        <taxon>Ilex</taxon>
    </lineage>
</organism>
<dbReference type="PROSITE" id="PS51892">
    <property type="entry name" value="SUBTILASE"/>
    <property type="match status" value="1"/>
</dbReference>
<comment type="subcellular location">
    <subcellularLocation>
        <location evidence="1">Secreted</location>
    </subcellularLocation>
</comment>
<dbReference type="CDD" id="cd02120">
    <property type="entry name" value="PA_subtilisin_like"/>
    <property type="match status" value="1"/>
</dbReference>
<evidence type="ECO:0000256" key="7">
    <source>
        <dbReference type="ARBA" id="ARBA00022825"/>
    </source>
</evidence>
<dbReference type="Pfam" id="PF05922">
    <property type="entry name" value="Inhibitor_I9"/>
    <property type="match status" value="1"/>
</dbReference>
<dbReference type="PANTHER" id="PTHR10795">
    <property type="entry name" value="PROPROTEIN CONVERTASE SUBTILISIN/KEXIN"/>
    <property type="match status" value="1"/>
</dbReference>
<dbReference type="Pfam" id="PF00082">
    <property type="entry name" value="Peptidase_S8"/>
    <property type="match status" value="1"/>
</dbReference>
<dbReference type="GO" id="GO:0006508">
    <property type="term" value="P:proteolysis"/>
    <property type="evidence" value="ECO:0007669"/>
    <property type="project" value="UniProtKB-KW"/>
</dbReference>
<reference evidence="16 17" key="1">
    <citation type="submission" date="2024-02" db="EMBL/GenBank/DDBJ databases">
        <authorList>
            <person name="Vignale AGUSTIN F."/>
            <person name="Sosa J E."/>
            <person name="Modenutti C."/>
        </authorList>
    </citation>
    <scope>NUCLEOTIDE SEQUENCE [LARGE SCALE GENOMIC DNA]</scope>
</reference>
<dbReference type="GO" id="GO:0004252">
    <property type="term" value="F:serine-type endopeptidase activity"/>
    <property type="evidence" value="ECO:0007669"/>
    <property type="project" value="UniProtKB-UniRule"/>
</dbReference>
<sequence length="789" mass="84593">MGHQFWAPLLCVLLSLAAIFGEKDAENTHTYIVRVQNDLKPSVFPDVEQWYSSTLRSLSSNPLDSEEPLTKQTRKAKDFLHLYKTVFHGFSARLTAQQSLELKNRTGVLAVLPDQLRQIQTTRSPQFLGLASTNPTGLWTESNSGSNVIIGIFDTGISPERRSFHDEGLGPVPPHWKGECVEGDKFTKKQCNKKIIGARYFNVGYEVGAGELKNTTDINSPRDADGHGTHTASTAAGRAINNASLLGFAKGVAVGIAPKARIAVYKICWTKGCMDSDILSAFDKAVEDGVHIISISVGGGAVPYNIDPIAIGSFGAMEKGILVSASAGNEGPNKMTVTNVAPWITTVGASTIDRSFPADLVLEDGTVITGASLYNGKPLPKKSYLPLIYAGNAPVDIKRAGSFSSATCMPDSLDKELVRGKIVVCDRGGVARVAKGQTVKEAGGVGVVIANVAPIGEGLIADAHLIPGIAITESAASRTANYLNSSKNPRARMVFRGTEVGVKPAPVVASFSARGPSIESTYILKPDVIAPGVNILAAWPDDVAPTELSSDTRRTEFNIISGTSMSCPHVSGVAALLKGAHPEWSPAMIRSALMTTAYMQDREGKQLLDEKSNHVSTVWDMGAGHVDPERAVDPGLVYDLTVNDYLNFLCSSDYSRQAITQIARKTVRCNPMQRKPWNFNYPAITIAFDKSGSSNSEVVVRRTVTHVSEGASSYTVTVTNPKGAIVTVDPAKINFKGKGEKHSYVVRIKAEKQTVLPGNEVTELGKLVWTDGGKHQVVSPVVVVWKNEV</sequence>
<keyword evidence="4 10" id="KW-0645">Protease</keyword>
<evidence type="ECO:0000313" key="16">
    <source>
        <dbReference type="EMBL" id="CAK9185824.1"/>
    </source>
</evidence>
<comment type="caution">
    <text evidence="16">The sequence shown here is derived from an EMBL/GenBank/DDBJ whole genome shotgun (WGS) entry which is preliminary data.</text>
</comment>
<feature type="domain" description="Peptidase S8/S53" evidence="12">
    <location>
        <begin position="145"/>
        <end position="602"/>
    </location>
</feature>
<accession>A0ABC8UYR0</accession>
<keyword evidence="17" id="KW-1185">Reference proteome</keyword>
<feature type="active site" description="Charge relay system" evidence="9 10">
    <location>
        <position position="564"/>
    </location>
</feature>
<dbReference type="GO" id="GO:0048731">
    <property type="term" value="P:system development"/>
    <property type="evidence" value="ECO:0007669"/>
    <property type="project" value="UniProtKB-ARBA"/>
</dbReference>
<dbReference type="CDD" id="cd04852">
    <property type="entry name" value="Peptidases_S8_3"/>
    <property type="match status" value="1"/>
</dbReference>
<evidence type="ECO:0000256" key="9">
    <source>
        <dbReference type="PIRSR" id="PIRSR615500-1"/>
    </source>
</evidence>
<dbReference type="InterPro" id="IPR045051">
    <property type="entry name" value="SBT"/>
</dbReference>
<feature type="domain" description="Subtilisin-like protease fibronectin type-III" evidence="15">
    <location>
        <begin position="678"/>
        <end position="783"/>
    </location>
</feature>
<dbReference type="Gene3D" id="3.50.30.30">
    <property type="match status" value="1"/>
</dbReference>
<evidence type="ECO:0000259" key="13">
    <source>
        <dbReference type="Pfam" id="PF02225"/>
    </source>
</evidence>
<dbReference type="FunFam" id="3.40.50.200:FF:000006">
    <property type="entry name" value="Subtilisin-like protease SBT1.5"/>
    <property type="match status" value="1"/>
</dbReference>
<feature type="domain" description="Inhibitor I9" evidence="14">
    <location>
        <begin position="30"/>
        <end position="119"/>
    </location>
</feature>
<evidence type="ECO:0000256" key="1">
    <source>
        <dbReference type="ARBA" id="ARBA00004613"/>
    </source>
</evidence>
<evidence type="ECO:0000256" key="6">
    <source>
        <dbReference type="ARBA" id="ARBA00022801"/>
    </source>
</evidence>
<dbReference type="InterPro" id="IPR036852">
    <property type="entry name" value="Peptidase_S8/S53_dom_sf"/>
</dbReference>
<protein>
    <recommendedName>
        <fullName evidence="18">Subtilisin-like protease SBT1.5</fullName>
    </recommendedName>
</protein>
<dbReference type="InterPro" id="IPR037045">
    <property type="entry name" value="S8pro/Inhibitor_I9_sf"/>
</dbReference>
<dbReference type="Proteomes" id="UP001642360">
    <property type="component" value="Unassembled WGS sequence"/>
</dbReference>
<dbReference type="InterPro" id="IPR000209">
    <property type="entry name" value="Peptidase_S8/S53_dom"/>
</dbReference>
<evidence type="ECO:0000256" key="8">
    <source>
        <dbReference type="ARBA" id="ARBA00023180"/>
    </source>
</evidence>
<dbReference type="GO" id="GO:0005576">
    <property type="term" value="C:extracellular region"/>
    <property type="evidence" value="ECO:0007669"/>
    <property type="project" value="UniProtKB-SubCell"/>
</dbReference>
<feature type="chain" id="PRO_5044783957" description="Subtilisin-like protease SBT1.5" evidence="11">
    <location>
        <begin position="26"/>
        <end position="789"/>
    </location>
</feature>
<keyword evidence="6 10" id="KW-0378">Hydrolase</keyword>
<dbReference type="EMBL" id="CAUOFW020009446">
    <property type="protein sequence ID" value="CAK9185824.1"/>
    <property type="molecule type" value="Genomic_DNA"/>
</dbReference>
<evidence type="ECO:0000256" key="10">
    <source>
        <dbReference type="PROSITE-ProRule" id="PRU01240"/>
    </source>
</evidence>
<dbReference type="Gene3D" id="2.60.40.2310">
    <property type="match status" value="1"/>
</dbReference>
<feature type="signal peptide" evidence="11">
    <location>
        <begin position="1"/>
        <end position="25"/>
    </location>
</feature>
<dbReference type="PROSITE" id="PS00138">
    <property type="entry name" value="SUBTILASE_SER"/>
    <property type="match status" value="1"/>
</dbReference>
<evidence type="ECO:0008006" key="18">
    <source>
        <dbReference type="Google" id="ProtNLM"/>
    </source>
</evidence>
<evidence type="ECO:0000256" key="3">
    <source>
        <dbReference type="ARBA" id="ARBA00022525"/>
    </source>
</evidence>
<comment type="similarity">
    <text evidence="2 10">Belongs to the peptidase S8 family.</text>
</comment>
<dbReference type="Gene3D" id="3.30.70.80">
    <property type="entry name" value="Peptidase S8 propeptide/proteinase inhibitor I9"/>
    <property type="match status" value="1"/>
</dbReference>
<evidence type="ECO:0000259" key="14">
    <source>
        <dbReference type="Pfam" id="PF05922"/>
    </source>
</evidence>
<dbReference type="InterPro" id="IPR003137">
    <property type="entry name" value="PA_domain"/>
</dbReference>
<evidence type="ECO:0000256" key="11">
    <source>
        <dbReference type="SAM" id="SignalP"/>
    </source>
</evidence>
<dbReference type="InterPro" id="IPR015500">
    <property type="entry name" value="Peptidase_S8_subtilisin-rel"/>
</dbReference>
<keyword evidence="8" id="KW-0325">Glycoprotein</keyword>
<proteinExistence type="inferred from homology"/>
<evidence type="ECO:0000256" key="4">
    <source>
        <dbReference type="ARBA" id="ARBA00022670"/>
    </source>
</evidence>
<dbReference type="AlphaFoldDB" id="A0ABC8UYR0"/>
<feature type="active site" description="Charge relay system" evidence="9 10">
    <location>
        <position position="227"/>
    </location>
</feature>
<evidence type="ECO:0000256" key="5">
    <source>
        <dbReference type="ARBA" id="ARBA00022729"/>
    </source>
</evidence>
<evidence type="ECO:0000256" key="2">
    <source>
        <dbReference type="ARBA" id="ARBA00011073"/>
    </source>
</evidence>
<keyword evidence="7 10" id="KW-0720">Serine protease</keyword>
<dbReference type="InterPro" id="IPR010259">
    <property type="entry name" value="S8pro/Inhibitor_I9"/>
</dbReference>
<dbReference type="FunFam" id="3.30.70.80:FF:000003">
    <property type="entry name" value="Subtilisin-like protease SBT1.9"/>
    <property type="match status" value="1"/>
</dbReference>
<dbReference type="InterPro" id="IPR023828">
    <property type="entry name" value="Peptidase_S8_Ser-AS"/>
</dbReference>
<dbReference type="FunFam" id="3.50.30.30:FF:000005">
    <property type="entry name" value="subtilisin-like protease SBT1.5"/>
    <property type="match status" value="1"/>
</dbReference>
<name>A0ABC8UYR0_9AQUA</name>
<gene>
    <name evidence="16" type="ORF">ILEXP_LOCUS56260</name>
</gene>
<evidence type="ECO:0000259" key="15">
    <source>
        <dbReference type="Pfam" id="PF17766"/>
    </source>
</evidence>
<dbReference type="InterPro" id="IPR034197">
    <property type="entry name" value="Peptidases_S8_3"/>
</dbReference>
<dbReference type="SUPFAM" id="SSF52743">
    <property type="entry name" value="Subtilisin-like"/>
    <property type="match status" value="1"/>
</dbReference>
<feature type="domain" description="PA" evidence="13">
    <location>
        <begin position="399"/>
        <end position="476"/>
    </location>
</feature>